<evidence type="ECO:0000256" key="2">
    <source>
        <dbReference type="ARBA" id="ARBA00022771"/>
    </source>
</evidence>
<dbReference type="EMBL" id="PIEU01000113">
    <property type="protein sequence ID" value="PZL70412.1"/>
    <property type="molecule type" value="Genomic_DNA"/>
</dbReference>
<proteinExistence type="predicted"/>
<keyword evidence="2" id="KW-0863">Zinc-finger</keyword>
<evidence type="ECO:0000313" key="5">
    <source>
        <dbReference type="EMBL" id="PZL70412.1"/>
    </source>
</evidence>
<reference evidence="5 6" key="1">
    <citation type="submission" date="2017-11" db="EMBL/GenBank/DDBJ databases">
        <title>Draft genome sequence of Enterococcus plantarum TRW2 strain isolated from lettuce.</title>
        <authorList>
            <person name="Kim E.B."/>
            <person name="Marco M.L."/>
            <person name="Williams T.R."/>
            <person name="You I.H."/>
        </authorList>
    </citation>
    <scope>NUCLEOTIDE SEQUENCE [LARGE SCALE GENOMIC DNA]</scope>
    <source>
        <strain evidence="5 6">TRW2</strain>
    </source>
</reference>
<comment type="caution">
    <text evidence="5">The sequence shown here is derived from an EMBL/GenBank/DDBJ whole genome shotgun (WGS) entry which is preliminary data.</text>
</comment>
<dbReference type="SUPFAM" id="SSF161219">
    <property type="entry name" value="CHY zinc finger-like"/>
    <property type="match status" value="1"/>
</dbReference>
<evidence type="ECO:0000256" key="1">
    <source>
        <dbReference type="ARBA" id="ARBA00022723"/>
    </source>
</evidence>
<name>A0A2W4BC06_9ENTE</name>
<dbReference type="OrthoDB" id="882119at2"/>
<dbReference type="PIRSF" id="PIRSF017292">
    <property type="entry name" value="UCP017292_Znf_CHY"/>
    <property type="match status" value="1"/>
</dbReference>
<organism evidence="5 6">
    <name type="scientific">Enterococcus plantarum</name>
    <dbReference type="NCBI Taxonomy" id="1077675"/>
    <lineage>
        <taxon>Bacteria</taxon>
        <taxon>Bacillati</taxon>
        <taxon>Bacillota</taxon>
        <taxon>Bacilli</taxon>
        <taxon>Lactobacillales</taxon>
        <taxon>Enterococcaceae</taxon>
        <taxon>Enterococcus</taxon>
    </lineage>
</organism>
<dbReference type="GO" id="GO:0008270">
    <property type="term" value="F:zinc ion binding"/>
    <property type="evidence" value="ECO:0007669"/>
    <property type="project" value="UniProtKB-KW"/>
</dbReference>
<protein>
    <recommendedName>
        <fullName evidence="4">CHY-type domain-containing protein</fullName>
    </recommendedName>
</protein>
<keyword evidence="3" id="KW-0862">Zinc</keyword>
<dbReference type="Proteomes" id="UP000249828">
    <property type="component" value="Unassembled WGS sequence"/>
</dbReference>
<dbReference type="PROSITE" id="PS51266">
    <property type="entry name" value="ZF_CHY"/>
    <property type="match status" value="1"/>
</dbReference>
<evidence type="ECO:0000256" key="3">
    <source>
        <dbReference type="ARBA" id="ARBA00022833"/>
    </source>
</evidence>
<gene>
    <name evidence="5" type="ORF">CI088_15150</name>
</gene>
<dbReference type="STRING" id="1077675.BCR22_07645"/>
<keyword evidence="6" id="KW-1185">Reference proteome</keyword>
<dbReference type="RefSeq" id="WP_069655435.1">
    <property type="nucleotide sequence ID" value="NZ_JAFLVZ010000020.1"/>
</dbReference>
<evidence type="ECO:0000313" key="6">
    <source>
        <dbReference type="Proteomes" id="UP000249828"/>
    </source>
</evidence>
<accession>A0A2W4BC06</accession>
<dbReference type="InterPro" id="IPR008913">
    <property type="entry name" value="Znf_CHY"/>
</dbReference>
<feature type="domain" description="CHY-type" evidence="4">
    <location>
        <begin position="8"/>
        <end position="89"/>
    </location>
</feature>
<dbReference type="InterPro" id="IPR037274">
    <property type="entry name" value="Znf_CHY_sf"/>
</dbReference>
<dbReference type="Pfam" id="PF05495">
    <property type="entry name" value="zf-CHY"/>
    <property type="match status" value="1"/>
</dbReference>
<keyword evidence="1" id="KW-0479">Metal-binding</keyword>
<sequence>MIKIFGATIDNEGRCLHYHSPVDIVGNKCYFCKKYYACFHCHDEQEDHLFLAWPISKQPNEKVVVCGVCQTEMTASEYKKQTECFHCGHLFNRNCLDHRQIYFN</sequence>
<evidence type="ECO:0000259" key="4">
    <source>
        <dbReference type="PROSITE" id="PS51266"/>
    </source>
</evidence>
<dbReference type="AlphaFoldDB" id="A0A2W4BC06"/>
<dbReference type="InterPro" id="IPR016694">
    <property type="entry name" value="UCP017292"/>
</dbReference>